<dbReference type="PROSITE" id="PS50110">
    <property type="entry name" value="RESPONSE_REGULATORY"/>
    <property type="match status" value="2"/>
</dbReference>
<dbReference type="PANTHER" id="PTHR44591">
    <property type="entry name" value="STRESS RESPONSE REGULATOR PROTEIN 1"/>
    <property type="match status" value="1"/>
</dbReference>
<evidence type="ECO:0000256" key="5">
    <source>
        <dbReference type="PROSITE-ProRule" id="PRU00169"/>
    </source>
</evidence>
<gene>
    <name evidence="7" type="ORF">N47_I07040</name>
</gene>
<dbReference type="InterPro" id="IPR011006">
    <property type="entry name" value="CheY-like_superfamily"/>
</dbReference>
<evidence type="ECO:0000313" key="7">
    <source>
        <dbReference type="EMBL" id="CBX27284.1"/>
    </source>
</evidence>
<dbReference type="SMART" id="SM00448">
    <property type="entry name" value="REC"/>
    <property type="match status" value="2"/>
</dbReference>
<dbReference type="GO" id="GO:0000160">
    <property type="term" value="P:phosphorelay signal transduction system"/>
    <property type="evidence" value="ECO:0007669"/>
    <property type="project" value="UniProtKB-KW"/>
</dbReference>
<dbReference type="SUPFAM" id="SSF52172">
    <property type="entry name" value="CheY-like"/>
    <property type="match status" value="2"/>
</dbReference>
<keyword evidence="1 5" id="KW-0597">Phosphoprotein</keyword>
<dbReference type="AlphaFoldDB" id="E1Y9P0"/>
<feature type="domain" description="Response regulatory" evidence="6">
    <location>
        <begin position="11"/>
        <end position="125"/>
    </location>
</feature>
<name>E1Y9P0_9BACT</name>
<organism evidence="7">
    <name type="scientific">uncultured Desulfobacterium sp</name>
    <dbReference type="NCBI Taxonomy" id="201089"/>
    <lineage>
        <taxon>Bacteria</taxon>
        <taxon>Pseudomonadati</taxon>
        <taxon>Thermodesulfobacteriota</taxon>
        <taxon>Desulfobacteria</taxon>
        <taxon>Desulfobacterales</taxon>
        <taxon>Desulfobacteriaceae</taxon>
        <taxon>Desulfobacterium</taxon>
        <taxon>environmental samples</taxon>
    </lineage>
</organism>
<feature type="modified residue" description="4-aspartylphosphate" evidence="5">
    <location>
        <position position="60"/>
    </location>
</feature>
<dbReference type="PANTHER" id="PTHR44591:SF19">
    <property type="entry name" value="TWO-COMPONENT RESPONSE REGULATOR-RELATED"/>
    <property type="match status" value="1"/>
</dbReference>
<evidence type="ECO:0000259" key="6">
    <source>
        <dbReference type="PROSITE" id="PS50110"/>
    </source>
</evidence>
<keyword evidence="3" id="KW-0805">Transcription regulation</keyword>
<dbReference type="InterPro" id="IPR001789">
    <property type="entry name" value="Sig_transdc_resp-reg_receiver"/>
</dbReference>
<accession>E1Y9P0</accession>
<dbReference type="InterPro" id="IPR050595">
    <property type="entry name" value="Bact_response_regulator"/>
</dbReference>
<feature type="modified residue" description="4-aspartylphosphate" evidence="5">
    <location>
        <position position="489"/>
    </location>
</feature>
<feature type="domain" description="Response regulatory" evidence="6">
    <location>
        <begin position="440"/>
        <end position="554"/>
    </location>
</feature>
<dbReference type="Gene3D" id="3.40.50.2300">
    <property type="match status" value="2"/>
</dbReference>
<reference evidence="7" key="1">
    <citation type="journal article" date="2011" name="Environ. Microbiol.">
        <title>Genomic insights into the metabolic potential of the polycyclic aromatic hydrocarbon degrading sulfate-reducing Deltaproteobacterium N47.</title>
        <authorList>
            <person name="Bergmann F."/>
            <person name="Selesi D."/>
            <person name="Weinmaier T."/>
            <person name="Tischler P."/>
            <person name="Rattei T."/>
            <person name="Meckenstock R.U."/>
        </authorList>
    </citation>
    <scope>NUCLEOTIDE SEQUENCE</scope>
</reference>
<evidence type="ECO:0000256" key="3">
    <source>
        <dbReference type="ARBA" id="ARBA00023015"/>
    </source>
</evidence>
<evidence type="ECO:0000256" key="4">
    <source>
        <dbReference type="ARBA" id="ARBA00023163"/>
    </source>
</evidence>
<dbReference type="Pfam" id="PF00072">
    <property type="entry name" value="Response_reg"/>
    <property type="match status" value="2"/>
</dbReference>
<sequence length="558" mass="61537">MRRSDMEPTARIMVVDDENGICQNVVKILSKNNYKVACALSAKEALEKMSEESYSLIISDLVMPEMNGLELLKRVKKDYPEMKSLMMTAYASTDTAMKAIRLGALDYLPKPFTPDELRSTVSHALKGDLPKVQIPAEEVETIDVIDFDIPFEAEEVAKYTGDDYVRSLGPSDMPVIEIKPVATLEYYCKVGDMVCEIFKKLGATCKAGVKTTECPQKKGKASSAKTKKTDISKLVGVDMPFNYDEVVSITGPEYLANLHHEGLSFVPYETLKKNFEDSGRGMQNIDVDMPFNRNEVEQVTGKEYVDVLGRSDTPMIEVRQSQPQDNYCLVGEMVCDIYKKLGNTCKAGVKSSLCPQKKKAKKVTGDAIPQQDIKKLVGIDMPFDFDEVAEAAGVEYAMNLQPDGTSMLSYEQLKKNVAALSGKTEDVEYGKRIDAALSKTVLIIDDEIAVNNNMRKILAKKGYKIDQASDKKQALEKIGSGQYGLVLLDLRIPGVEGLELLKAVRTNLPDAKIIIVTGYASIETAVEAARFGAVDYIAKPFTPAELRTATDKALRIAA</sequence>
<evidence type="ECO:0000256" key="1">
    <source>
        <dbReference type="ARBA" id="ARBA00022553"/>
    </source>
</evidence>
<evidence type="ECO:0000256" key="2">
    <source>
        <dbReference type="ARBA" id="ARBA00023012"/>
    </source>
</evidence>
<dbReference type="EMBL" id="FR695865">
    <property type="protein sequence ID" value="CBX27284.1"/>
    <property type="molecule type" value="Genomic_DNA"/>
</dbReference>
<proteinExistence type="predicted"/>
<dbReference type="FunFam" id="3.40.50.2300:FF:000018">
    <property type="entry name" value="DNA-binding transcriptional regulator NtrC"/>
    <property type="match status" value="1"/>
</dbReference>
<protein>
    <recommendedName>
        <fullName evidence="6">Response regulatory domain-containing protein</fullName>
    </recommendedName>
</protein>
<keyword evidence="4" id="KW-0804">Transcription</keyword>
<keyword evidence="2" id="KW-0902">Two-component regulatory system</keyword>